<evidence type="ECO:0000256" key="5">
    <source>
        <dbReference type="ARBA" id="ARBA00022927"/>
    </source>
</evidence>
<dbReference type="Proteomes" id="UP001212841">
    <property type="component" value="Unassembled WGS sequence"/>
</dbReference>
<dbReference type="EMBL" id="JADGJD010000329">
    <property type="protein sequence ID" value="KAJ3052073.1"/>
    <property type="molecule type" value="Genomic_DNA"/>
</dbReference>
<evidence type="ECO:0000256" key="2">
    <source>
        <dbReference type="ARBA" id="ARBA00007603"/>
    </source>
</evidence>
<comment type="similarity">
    <text evidence="2">Belongs to the COG2 family.</text>
</comment>
<reference evidence="10" key="1">
    <citation type="submission" date="2020-05" db="EMBL/GenBank/DDBJ databases">
        <title>Phylogenomic resolution of chytrid fungi.</title>
        <authorList>
            <person name="Stajich J.E."/>
            <person name="Amses K."/>
            <person name="Simmons R."/>
            <person name="Seto K."/>
            <person name="Myers J."/>
            <person name="Bonds A."/>
            <person name="Quandt C.A."/>
            <person name="Barry K."/>
            <person name="Liu P."/>
            <person name="Grigoriev I."/>
            <person name="Longcore J.E."/>
            <person name="James T.Y."/>
        </authorList>
    </citation>
    <scope>NUCLEOTIDE SEQUENCE</scope>
    <source>
        <strain evidence="10">JEL0318</strain>
    </source>
</reference>
<evidence type="ECO:0000256" key="7">
    <source>
        <dbReference type="ARBA" id="ARBA00023136"/>
    </source>
</evidence>
<sequence>MSTTNPPLQKPSINTRLASALFGPSVPVTPSTPYPLNRASSSFSSTSPEKQQYSFTPLSFTLPVFLEEEFTPSGFLSERRHIALDRLKWELGHALREVKNELVELINRDYQDFISLSAGLTGVEDSITNLQDPLTKLRTDVSTIQTYLSTTSTSLSTLLAHRSTIRSKKALLHLLVSINDSVSKIEELLGISGDKVERDSITSGVDGKDEGLEGGEKVDGKLIERVAIEYNQLLYFVERAKGLEFLGIVEWRITRIKETLKLSLSRALKQSFLETMRPNASDTSIATLSQYLRTYVLIDRVREAGTVFGDAVVQPFIDK</sequence>
<evidence type="ECO:0000313" key="11">
    <source>
        <dbReference type="Proteomes" id="UP001212841"/>
    </source>
</evidence>
<dbReference type="GO" id="GO:0006891">
    <property type="term" value="P:intra-Golgi vesicle-mediated transport"/>
    <property type="evidence" value="ECO:0007669"/>
    <property type="project" value="TreeGrafter"/>
</dbReference>
<evidence type="ECO:0000256" key="4">
    <source>
        <dbReference type="ARBA" id="ARBA00022448"/>
    </source>
</evidence>
<keyword evidence="11" id="KW-1185">Reference proteome</keyword>
<evidence type="ECO:0000256" key="6">
    <source>
        <dbReference type="ARBA" id="ARBA00023034"/>
    </source>
</evidence>
<protein>
    <recommendedName>
        <fullName evidence="3">Conserved oligomeric Golgi complex subunit 2</fullName>
    </recommendedName>
    <alternativeName>
        <fullName evidence="8">Component of oligomeric Golgi complex 2</fullName>
    </alternativeName>
</protein>
<dbReference type="Pfam" id="PF06148">
    <property type="entry name" value="COG2_N"/>
    <property type="match status" value="1"/>
</dbReference>
<gene>
    <name evidence="10" type="primary">COG2</name>
    <name evidence="10" type="ORF">HK097_006920</name>
</gene>
<keyword evidence="4" id="KW-0813">Transport</keyword>
<proteinExistence type="inferred from homology"/>
<evidence type="ECO:0000259" key="9">
    <source>
        <dbReference type="Pfam" id="PF06148"/>
    </source>
</evidence>
<comment type="caution">
    <text evidence="10">The sequence shown here is derived from an EMBL/GenBank/DDBJ whole genome shotgun (WGS) entry which is preliminary data.</text>
</comment>
<dbReference type="GO" id="GO:0017119">
    <property type="term" value="C:Golgi transport complex"/>
    <property type="evidence" value="ECO:0007669"/>
    <property type="project" value="TreeGrafter"/>
</dbReference>
<keyword evidence="6" id="KW-0333">Golgi apparatus</keyword>
<dbReference type="PANTHER" id="PTHR12961">
    <property type="entry name" value="CONSERVED OLIGOMERIC GOLGI COMPLEX COMPONENT 2"/>
    <property type="match status" value="1"/>
</dbReference>
<evidence type="ECO:0000256" key="3">
    <source>
        <dbReference type="ARBA" id="ARBA00020977"/>
    </source>
</evidence>
<dbReference type="GO" id="GO:0007030">
    <property type="term" value="P:Golgi organization"/>
    <property type="evidence" value="ECO:0007669"/>
    <property type="project" value="InterPro"/>
</dbReference>
<organism evidence="10 11">
    <name type="scientific">Rhizophlyctis rosea</name>
    <dbReference type="NCBI Taxonomy" id="64517"/>
    <lineage>
        <taxon>Eukaryota</taxon>
        <taxon>Fungi</taxon>
        <taxon>Fungi incertae sedis</taxon>
        <taxon>Chytridiomycota</taxon>
        <taxon>Chytridiomycota incertae sedis</taxon>
        <taxon>Chytridiomycetes</taxon>
        <taxon>Rhizophlyctidales</taxon>
        <taxon>Rhizophlyctidaceae</taxon>
        <taxon>Rhizophlyctis</taxon>
    </lineage>
</organism>
<dbReference type="InterPro" id="IPR009316">
    <property type="entry name" value="COG2"/>
</dbReference>
<feature type="domain" description="Conserved oligomeric Golgi complex subunit 2 N-terminal" evidence="9">
    <location>
        <begin position="59"/>
        <end position="130"/>
    </location>
</feature>
<dbReference type="InterPro" id="IPR024602">
    <property type="entry name" value="COG_su2_N"/>
</dbReference>
<evidence type="ECO:0000313" key="10">
    <source>
        <dbReference type="EMBL" id="KAJ3052073.1"/>
    </source>
</evidence>
<dbReference type="GO" id="GO:0015031">
    <property type="term" value="P:protein transport"/>
    <property type="evidence" value="ECO:0007669"/>
    <property type="project" value="UniProtKB-KW"/>
</dbReference>
<dbReference type="PANTHER" id="PTHR12961:SF0">
    <property type="entry name" value="CONSERVED OLIGOMERIC GOLGI COMPLEX SUBUNIT 2"/>
    <property type="match status" value="1"/>
</dbReference>
<evidence type="ECO:0000256" key="8">
    <source>
        <dbReference type="ARBA" id="ARBA00031344"/>
    </source>
</evidence>
<name>A0AAD5SCT3_9FUNG</name>
<accession>A0AAD5SCT3</accession>
<keyword evidence="7" id="KW-0472">Membrane</keyword>
<feature type="non-terminal residue" evidence="10">
    <location>
        <position position="319"/>
    </location>
</feature>
<evidence type="ECO:0000256" key="1">
    <source>
        <dbReference type="ARBA" id="ARBA00004395"/>
    </source>
</evidence>
<keyword evidence="5" id="KW-0653">Protein transport</keyword>
<comment type="subcellular location">
    <subcellularLocation>
        <location evidence="1">Golgi apparatus membrane</location>
        <topology evidence="1">Peripheral membrane protein</topology>
    </subcellularLocation>
</comment>
<dbReference type="AlphaFoldDB" id="A0AAD5SCT3"/>
<dbReference type="GO" id="GO:0000139">
    <property type="term" value="C:Golgi membrane"/>
    <property type="evidence" value="ECO:0007669"/>
    <property type="project" value="UniProtKB-SubCell"/>
</dbReference>